<evidence type="ECO:0008006" key="4">
    <source>
        <dbReference type="Google" id="ProtNLM"/>
    </source>
</evidence>
<keyword evidence="1" id="KW-0472">Membrane</keyword>
<dbReference type="EMBL" id="BTRK01000004">
    <property type="protein sequence ID" value="GMR46403.1"/>
    <property type="molecule type" value="Genomic_DNA"/>
</dbReference>
<keyword evidence="1" id="KW-1133">Transmembrane helix</keyword>
<comment type="caution">
    <text evidence="2">The sequence shown here is derived from an EMBL/GenBank/DDBJ whole genome shotgun (WGS) entry which is preliminary data.</text>
</comment>
<feature type="transmembrane region" description="Helical" evidence="1">
    <location>
        <begin position="208"/>
        <end position="234"/>
    </location>
</feature>
<keyword evidence="1" id="KW-0812">Transmembrane</keyword>
<dbReference type="InterPro" id="IPR004950">
    <property type="entry name" value="DUF267_CAE_spp"/>
</dbReference>
<dbReference type="Proteomes" id="UP001328107">
    <property type="component" value="Unassembled WGS sequence"/>
</dbReference>
<feature type="non-terminal residue" evidence="2">
    <location>
        <position position="1"/>
    </location>
</feature>
<feature type="transmembrane region" description="Helical" evidence="1">
    <location>
        <begin position="168"/>
        <end position="188"/>
    </location>
</feature>
<organism evidence="2 3">
    <name type="scientific">Pristionchus mayeri</name>
    <dbReference type="NCBI Taxonomy" id="1317129"/>
    <lineage>
        <taxon>Eukaryota</taxon>
        <taxon>Metazoa</taxon>
        <taxon>Ecdysozoa</taxon>
        <taxon>Nematoda</taxon>
        <taxon>Chromadorea</taxon>
        <taxon>Rhabditida</taxon>
        <taxon>Rhabditina</taxon>
        <taxon>Diplogasteromorpha</taxon>
        <taxon>Diplogasteroidea</taxon>
        <taxon>Neodiplogasteridae</taxon>
        <taxon>Pristionchus</taxon>
    </lineage>
</organism>
<protein>
    <recommendedName>
        <fullName evidence="4">G protein-coupled receptor</fullName>
    </recommendedName>
</protein>
<name>A0AAN5CL65_9BILA</name>
<dbReference type="AlphaFoldDB" id="A0AAN5CL65"/>
<feature type="transmembrane region" description="Helical" evidence="1">
    <location>
        <begin position="323"/>
        <end position="341"/>
    </location>
</feature>
<dbReference type="Pfam" id="PF03268">
    <property type="entry name" value="DUF267"/>
    <property type="match status" value="1"/>
</dbReference>
<feature type="transmembrane region" description="Helical" evidence="1">
    <location>
        <begin position="290"/>
        <end position="311"/>
    </location>
</feature>
<feature type="non-terminal residue" evidence="2">
    <location>
        <position position="420"/>
    </location>
</feature>
<proteinExistence type="predicted"/>
<feature type="transmembrane region" description="Helical" evidence="1">
    <location>
        <begin position="390"/>
        <end position="416"/>
    </location>
</feature>
<keyword evidence="3" id="KW-1185">Reference proteome</keyword>
<dbReference type="PANTHER" id="PTHR34492:SF2">
    <property type="entry name" value="G PROTEIN-COUPLED RECEPTOR"/>
    <property type="match status" value="1"/>
</dbReference>
<reference evidence="3" key="1">
    <citation type="submission" date="2022-10" db="EMBL/GenBank/DDBJ databases">
        <title>Genome assembly of Pristionchus species.</title>
        <authorList>
            <person name="Yoshida K."/>
            <person name="Sommer R.J."/>
        </authorList>
    </citation>
    <scope>NUCLEOTIDE SEQUENCE [LARGE SCALE GENOMIC DNA]</scope>
    <source>
        <strain evidence="3">RS5460</strain>
    </source>
</reference>
<feature type="transmembrane region" description="Helical" evidence="1">
    <location>
        <begin position="112"/>
        <end position="132"/>
    </location>
</feature>
<feature type="transmembrane region" description="Helical" evidence="1">
    <location>
        <begin position="79"/>
        <end position="100"/>
    </location>
</feature>
<evidence type="ECO:0000313" key="2">
    <source>
        <dbReference type="EMBL" id="GMR46403.1"/>
    </source>
</evidence>
<gene>
    <name evidence="2" type="ORF">PMAYCL1PPCAC_16598</name>
</gene>
<evidence type="ECO:0000256" key="1">
    <source>
        <dbReference type="SAM" id="Phobius"/>
    </source>
</evidence>
<dbReference type="PANTHER" id="PTHR34492">
    <property type="entry name" value="GUSTATORY RECEPTOR FAMILY"/>
    <property type="match status" value="1"/>
</dbReference>
<accession>A0AAN5CL65</accession>
<evidence type="ECO:0000313" key="3">
    <source>
        <dbReference type="Proteomes" id="UP001328107"/>
    </source>
</evidence>
<sequence>EVHLNGTSIVVERAERDLDSDDDEANENLPYKAFASEHSEAEEDYKIDKLFYRICYFSMVLGVNFYQDRSPAMRRISMAIVLFNCCINLYFIGYVSYLCLNKPFEADRVATSIALCTWVLQATLSTLFLAFWQSTGQPSKVLKLLYDANKGLGIHYNRKQLNSIVHTFYVVLGLIICYYAGHIIINVFGKTVGYMDKDIPMIFGDRCLYIIVQLANLYCILCWGVALFIFSLLVHSAHYEFDYFNERVRSMKFNSDQTDEALCKHMLKLLKIHNRLTECVKRLDQMFHRYAFVMIATLIPTTIFSLFIVARRPEKAICLVRKFRLPLVCLCMFSFITIVSAPSKLHDTIYNTKSALCANVHIWFPYRPNVYHSALAFVCHLDQTNLGVSIWGFAVVSKPLVLTTISVMVTCLALFLQVGD</sequence>